<name>A0A1M5B4M1_9CLOT</name>
<reference evidence="3" key="1">
    <citation type="submission" date="2016-11" db="EMBL/GenBank/DDBJ databases">
        <authorList>
            <person name="Varghese N."/>
            <person name="Submissions S."/>
        </authorList>
    </citation>
    <scope>NUCLEOTIDE SEQUENCE [LARGE SCALE GENOMIC DNA]</scope>
    <source>
        <strain evidence="3">DSM 10124</strain>
    </source>
</reference>
<dbReference type="AlphaFoldDB" id="A0A1M5B4M1"/>
<feature type="domain" description="DUF6429" evidence="1">
    <location>
        <begin position="6"/>
        <end position="80"/>
    </location>
</feature>
<evidence type="ECO:0000259" key="1">
    <source>
        <dbReference type="Pfam" id="PF20008"/>
    </source>
</evidence>
<gene>
    <name evidence="2" type="ORF">SAMN02746091_02367</name>
</gene>
<keyword evidence="3" id="KW-1185">Reference proteome</keyword>
<accession>A0A1M5B4M1</accession>
<dbReference type="InterPro" id="IPR045489">
    <property type="entry name" value="DUF6429"/>
</dbReference>
<organism evidence="2 3">
    <name type="scientific">Caloramator proteoclasticus DSM 10124</name>
    <dbReference type="NCBI Taxonomy" id="1121262"/>
    <lineage>
        <taxon>Bacteria</taxon>
        <taxon>Bacillati</taxon>
        <taxon>Bacillota</taxon>
        <taxon>Clostridia</taxon>
        <taxon>Eubacteriales</taxon>
        <taxon>Clostridiaceae</taxon>
        <taxon>Caloramator</taxon>
    </lineage>
</organism>
<dbReference type="EMBL" id="FQVG01000062">
    <property type="protein sequence ID" value="SHF37142.1"/>
    <property type="molecule type" value="Genomic_DNA"/>
</dbReference>
<evidence type="ECO:0000313" key="2">
    <source>
        <dbReference type="EMBL" id="SHF37142.1"/>
    </source>
</evidence>
<sequence>MADDMKNTIKELTLILMYLTSWKENEFGMEYLRTWKGYDFDILNELTDEDLIGGSYRSKSVYIKEKGERLAKELLKKYGIENI</sequence>
<dbReference type="Proteomes" id="UP000184423">
    <property type="component" value="Unassembled WGS sequence"/>
</dbReference>
<protein>
    <recommendedName>
        <fullName evidence="1">DUF6429 domain-containing protein</fullName>
    </recommendedName>
</protein>
<proteinExistence type="predicted"/>
<dbReference type="Pfam" id="PF20008">
    <property type="entry name" value="DUF6429"/>
    <property type="match status" value="1"/>
</dbReference>
<evidence type="ECO:0000313" key="3">
    <source>
        <dbReference type="Proteomes" id="UP000184423"/>
    </source>
</evidence>